<comment type="similarity">
    <text evidence="3">Belongs to the peptidase U32 family.</text>
</comment>
<dbReference type="EMBL" id="AP024233">
    <property type="protein sequence ID" value="BCO10543.1"/>
    <property type="molecule type" value="Genomic_DNA"/>
</dbReference>
<dbReference type="GO" id="GO:0006508">
    <property type="term" value="P:proteolysis"/>
    <property type="evidence" value="ECO:0007669"/>
    <property type="project" value="UniProtKB-KW"/>
</dbReference>
<dbReference type="Pfam" id="PF01136">
    <property type="entry name" value="Peptidase_U32"/>
    <property type="match status" value="1"/>
</dbReference>
<dbReference type="RefSeq" id="WP_267927268.1">
    <property type="nucleotide sequence ID" value="NZ_AP024233.1"/>
</dbReference>
<evidence type="ECO:0000256" key="1">
    <source>
        <dbReference type="ARBA" id="ARBA00022670"/>
    </source>
</evidence>
<organism evidence="5 6">
    <name type="scientific">Desulfolithobacter dissulfuricans</name>
    <dbReference type="NCBI Taxonomy" id="2795293"/>
    <lineage>
        <taxon>Bacteria</taxon>
        <taxon>Pseudomonadati</taxon>
        <taxon>Thermodesulfobacteriota</taxon>
        <taxon>Desulfobulbia</taxon>
        <taxon>Desulfobulbales</taxon>
        <taxon>Desulfobulbaceae</taxon>
        <taxon>Desulfolithobacter</taxon>
    </lineage>
</organism>
<name>A0A915XLD2_9BACT</name>
<keyword evidence="1" id="KW-0645">Protease</keyword>
<dbReference type="InterPro" id="IPR032525">
    <property type="entry name" value="Peptidase_U32_C"/>
</dbReference>
<dbReference type="GO" id="GO:0008233">
    <property type="term" value="F:peptidase activity"/>
    <property type="evidence" value="ECO:0007669"/>
    <property type="project" value="UniProtKB-KW"/>
</dbReference>
<dbReference type="InterPro" id="IPR001539">
    <property type="entry name" value="Peptidase_U32"/>
</dbReference>
<dbReference type="PANTHER" id="PTHR30217">
    <property type="entry name" value="PEPTIDASE U32 FAMILY"/>
    <property type="match status" value="1"/>
</dbReference>
<accession>A0A915XLD2</accession>
<keyword evidence="6" id="KW-1185">Reference proteome</keyword>
<proteinExistence type="inferred from homology"/>
<dbReference type="InterPro" id="IPR051454">
    <property type="entry name" value="RNA/ubiquinone_mod_enzymes"/>
</dbReference>
<dbReference type="Pfam" id="PF16325">
    <property type="entry name" value="Peptidase_U32_C"/>
    <property type="match status" value="1"/>
</dbReference>
<dbReference type="PANTHER" id="PTHR30217:SF6">
    <property type="entry name" value="TRNA HYDROXYLATION PROTEIN P"/>
    <property type="match status" value="1"/>
</dbReference>
<evidence type="ECO:0000313" key="6">
    <source>
        <dbReference type="Proteomes" id="UP001063350"/>
    </source>
</evidence>
<dbReference type="AlphaFoldDB" id="A0A915XLD2"/>
<sequence length="421" mass="47020">MTLEKQSKKNIRLPELLAPAGNFEKLVTAIHYGADAVYLGGRNYSLRARAGNFDDQGMRQATAYAHEHGVRVYVTVNIFAHNRDFAGLAEYLRFLADIGVDGLIIADPGILLTARETVPEMVLHLSTQANVTNAASARFWAMQGVRRLNLARELGIGEIRQIRDATDVELEIFVHGALCISYSGRCMLSNYFTGRDANQGDCAHPCRYSYHLVEEKRPGQYFPVEEDERGTYIFNSQDLCLLPRLPELVEAGVDSIKIEGRMKSMGYVGSVVRVYRAALDWIGSRLQAGEDPRKIILPHNFSEEIEKTGTRGQTQNFFDGRPSADAMLYDTMRTAQGFAPVGIVRGIRPLEIETRNVLKTGDRVEYLGRGLETVSCIVTGMISARGEELDRANPGNRVILRTEPELNQAEVHGILRKNMNR</sequence>
<evidence type="ECO:0000256" key="2">
    <source>
        <dbReference type="ARBA" id="ARBA00022801"/>
    </source>
</evidence>
<dbReference type="PROSITE" id="PS01276">
    <property type="entry name" value="PEPTIDASE_U32"/>
    <property type="match status" value="1"/>
</dbReference>
<dbReference type="Gene3D" id="2.40.30.10">
    <property type="entry name" value="Translation factors"/>
    <property type="match status" value="1"/>
</dbReference>
<reference evidence="5" key="1">
    <citation type="submission" date="2020-12" db="EMBL/GenBank/DDBJ databases">
        <title>Desulfobium dissulfuricans gen. nov., sp. nov., a novel mesophilic, sulfate-reducing bacterium isolated from a deep-sea hydrothermal vent.</title>
        <authorList>
            <person name="Hashimoto Y."/>
            <person name="Tame A."/>
            <person name="Sawayama S."/>
            <person name="Miyazaki J."/>
            <person name="Takai K."/>
            <person name="Nakagawa S."/>
        </authorList>
    </citation>
    <scope>NUCLEOTIDE SEQUENCE</scope>
    <source>
        <strain evidence="5">GF1</strain>
    </source>
</reference>
<evidence type="ECO:0000256" key="3">
    <source>
        <dbReference type="ARBA" id="ARBA00038374"/>
    </source>
</evidence>
<protein>
    <submittedName>
        <fullName evidence="5">Peptidase U32</fullName>
    </submittedName>
</protein>
<feature type="domain" description="Peptidase family U32 C-terminal" evidence="4">
    <location>
        <begin position="341"/>
        <end position="407"/>
    </location>
</feature>
<gene>
    <name evidence="5" type="ORF">GF1_29190</name>
</gene>
<keyword evidence="2" id="KW-0378">Hydrolase</keyword>
<dbReference type="Proteomes" id="UP001063350">
    <property type="component" value="Chromosome"/>
</dbReference>
<dbReference type="KEGG" id="ddu:GF1_29190"/>
<evidence type="ECO:0000313" key="5">
    <source>
        <dbReference type="EMBL" id="BCO10543.1"/>
    </source>
</evidence>
<evidence type="ECO:0000259" key="4">
    <source>
        <dbReference type="Pfam" id="PF16325"/>
    </source>
</evidence>